<organism evidence="2 3">
    <name type="scientific">Eleusine coracana subsp. coracana</name>
    <dbReference type="NCBI Taxonomy" id="191504"/>
    <lineage>
        <taxon>Eukaryota</taxon>
        <taxon>Viridiplantae</taxon>
        <taxon>Streptophyta</taxon>
        <taxon>Embryophyta</taxon>
        <taxon>Tracheophyta</taxon>
        <taxon>Spermatophyta</taxon>
        <taxon>Magnoliopsida</taxon>
        <taxon>Liliopsida</taxon>
        <taxon>Poales</taxon>
        <taxon>Poaceae</taxon>
        <taxon>PACMAD clade</taxon>
        <taxon>Chloridoideae</taxon>
        <taxon>Cynodonteae</taxon>
        <taxon>Eleusininae</taxon>
        <taxon>Eleusine</taxon>
    </lineage>
</organism>
<reference evidence="2" key="2">
    <citation type="submission" date="2021-12" db="EMBL/GenBank/DDBJ databases">
        <title>Resequencing data analysis of finger millet.</title>
        <authorList>
            <person name="Hatakeyama M."/>
            <person name="Aluri S."/>
            <person name="Balachadran M.T."/>
            <person name="Sivarajan S.R."/>
            <person name="Poveda L."/>
            <person name="Shimizu-Inatsugi R."/>
            <person name="Schlapbach R."/>
            <person name="Sreeman S.M."/>
            <person name="Shimizu K.K."/>
        </authorList>
    </citation>
    <scope>NUCLEOTIDE SEQUENCE</scope>
</reference>
<name>A0AAV5CDX5_ELECO</name>
<gene>
    <name evidence="2" type="primary">ga13288</name>
    <name evidence="2" type="ORF">PR202_ga13288</name>
</gene>
<protein>
    <submittedName>
        <fullName evidence="2">Uncharacterized protein</fullName>
    </submittedName>
</protein>
<keyword evidence="3" id="KW-1185">Reference proteome</keyword>
<dbReference type="Proteomes" id="UP001054889">
    <property type="component" value="Unassembled WGS sequence"/>
</dbReference>
<comment type="caution">
    <text evidence="2">The sequence shown here is derived from an EMBL/GenBank/DDBJ whole genome shotgun (WGS) entry which is preliminary data.</text>
</comment>
<reference evidence="2" key="1">
    <citation type="journal article" date="2018" name="DNA Res.">
        <title>Multiple hybrid de novo genome assembly of finger millet, an orphan allotetraploid crop.</title>
        <authorList>
            <person name="Hatakeyama M."/>
            <person name="Aluri S."/>
            <person name="Balachadran M.T."/>
            <person name="Sivarajan S.R."/>
            <person name="Patrignani A."/>
            <person name="Gruter S."/>
            <person name="Poveda L."/>
            <person name="Shimizu-Inatsugi R."/>
            <person name="Baeten J."/>
            <person name="Francoijs K.J."/>
            <person name="Nataraja K.N."/>
            <person name="Reddy Y.A.N."/>
            <person name="Phadnis S."/>
            <person name="Ravikumar R.L."/>
            <person name="Schlapbach R."/>
            <person name="Sreeman S.M."/>
            <person name="Shimizu K.K."/>
        </authorList>
    </citation>
    <scope>NUCLEOTIDE SEQUENCE</scope>
</reference>
<sequence length="126" mass="13308">MEFTDPNSAGELVHPVPVDAGAADDVGLEAEDADAGRSRELHLVAVARSPASGTARGLRALSWLCILFRPASGNGRTWLPLQGFDELPSAAVPSHSEKGRVEVSPGKEKNVPVNMIRDQTKGSLIL</sequence>
<dbReference type="EMBL" id="BQKI01000006">
    <property type="protein sequence ID" value="GJM96449.1"/>
    <property type="molecule type" value="Genomic_DNA"/>
</dbReference>
<evidence type="ECO:0000256" key="1">
    <source>
        <dbReference type="SAM" id="MobiDB-lite"/>
    </source>
</evidence>
<proteinExistence type="predicted"/>
<dbReference type="AlphaFoldDB" id="A0AAV5CDX5"/>
<evidence type="ECO:0000313" key="2">
    <source>
        <dbReference type="EMBL" id="GJM96449.1"/>
    </source>
</evidence>
<evidence type="ECO:0000313" key="3">
    <source>
        <dbReference type="Proteomes" id="UP001054889"/>
    </source>
</evidence>
<accession>A0AAV5CDX5</accession>
<feature type="region of interest" description="Disordered" evidence="1">
    <location>
        <begin position="1"/>
        <end position="24"/>
    </location>
</feature>